<dbReference type="Proteomes" id="UP000663570">
    <property type="component" value="Chromosome"/>
</dbReference>
<protein>
    <submittedName>
        <fullName evidence="5">Beta-ketoacyl-[acyl-carrier-protein] synthase family protein</fullName>
    </submittedName>
</protein>
<reference evidence="5 6" key="1">
    <citation type="submission" date="2021-02" db="EMBL/GenBank/DDBJ databases">
        <title>Niveibacterium changnyeongensis HC41.</title>
        <authorList>
            <person name="Kang M."/>
        </authorList>
    </citation>
    <scope>NUCLEOTIDE SEQUENCE [LARGE SCALE GENOMIC DNA]</scope>
    <source>
        <strain evidence="5 6">HC41</strain>
    </source>
</reference>
<dbReference type="EMBL" id="CP071060">
    <property type="protein sequence ID" value="QSI75846.1"/>
    <property type="molecule type" value="Genomic_DNA"/>
</dbReference>
<dbReference type="PANTHER" id="PTHR11712">
    <property type="entry name" value="POLYKETIDE SYNTHASE-RELATED"/>
    <property type="match status" value="1"/>
</dbReference>
<evidence type="ECO:0000256" key="3">
    <source>
        <dbReference type="RuleBase" id="RU003694"/>
    </source>
</evidence>
<dbReference type="InterPro" id="IPR000794">
    <property type="entry name" value="Beta-ketoacyl_synthase"/>
</dbReference>
<gene>
    <name evidence="5" type="ORF">JY500_15345</name>
</gene>
<sequence length="395" mass="40895">MSTIYLNHLGLLCALGDSPSEVAAALQAGESPGMRMREGYLAGREVMVGEVRAALPSVAHLPLRQRSRNNALMLAALAQIRPQVDAAIARVGAHRVAVVLGTSTSGIAEGEQAMRERVAQGEFPPAYHYGQQELGSPAQCLAETLGTSGPIYTISTACSSSARALISAARLLRAGLADVVIAGGVDSLCAFTVSGFAALDSVSTERCNPFSRNRHGINIGEGAALFLVSREPAAVSLTGWGESADAHHMSAPDPEGRGAEASMREALRRAGLAPENIDYVNVHGTATPHNDAMEAPAIARVLGTSVPVSSTKPLTGHTLGAAGAIEAALAWLALQPDNVDGWLPPHLWDGEPDPALPALCLATAGTRLGRRPRHVLSNSFAFGGNNASLILGAEP</sequence>
<dbReference type="InterPro" id="IPR016039">
    <property type="entry name" value="Thiolase-like"/>
</dbReference>
<name>A0ABX7M260_9RHOO</name>
<dbReference type="InterPro" id="IPR018201">
    <property type="entry name" value="Ketoacyl_synth_AS"/>
</dbReference>
<proteinExistence type="inferred from homology"/>
<dbReference type="NCBIfam" id="NF006618">
    <property type="entry name" value="PRK09185.1"/>
    <property type="match status" value="1"/>
</dbReference>
<keyword evidence="6" id="KW-1185">Reference proteome</keyword>
<dbReference type="InterPro" id="IPR020841">
    <property type="entry name" value="PKS_Beta-ketoAc_synthase_dom"/>
</dbReference>
<dbReference type="SMART" id="SM00825">
    <property type="entry name" value="PKS_KS"/>
    <property type="match status" value="1"/>
</dbReference>
<evidence type="ECO:0000313" key="5">
    <source>
        <dbReference type="EMBL" id="QSI75846.1"/>
    </source>
</evidence>
<evidence type="ECO:0000256" key="1">
    <source>
        <dbReference type="ARBA" id="ARBA00008467"/>
    </source>
</evidence>
<dbReference type="InterPro" id="IPR014030">
    <property type="entry name" value="Ketoacyl_synth_N"/>
</dbReference>
<comment type="similarity">
    <text evidence="1 3">Belongs to the thiolase-like superfamily. Beta-ketoacyl-ACP synthases family.</text>
</comment>
<evidence type="ECO:0000313" key="6">
    <source>
        <dbReference type="Proteomes" id="UP000663570"/>
    </source>
</evidence>
<dbReference type="Pfam" id="PF02801">
    <property type="entry name" value="Ketoacyl-synt_C"/>
    <property type="match status" value="1"/>
</dbReference>
<dbReference type="PANTHER" id="PTHR11712:SF320">
    <property type="entry name" value="BETA-KETOACYL SYNTHASE"/>
    <property type="match status" value="1"/>
</dbReference>
<accession>A0ABX7M260</accession>
<feature type="domain" description="Ketosynthase family 3 (KS3)" evidence="4">
    <location>
        <begin position="1"/>
        <end position="393"/>
    </location>
</feature>
<evidence type="ECO:0000259" key="4">
    <source>
        <dbReference type="PROSITE" id="PS52004"/>
    </source>
</evidence>
<dbReference type="PROSITE" id="PS52004">
    <property type="entry name" value="KS3_2"/>
    <property type="match status" value="1"/>
</dbReference>
<dbReference type="RefSeq" id="WP_206253707.1">
    <property type="nucleotide sequence ID" value="NZ_CP071060.1"/>
</dbReference>
<dbReference type="Pfam" id="PF00109">
    <property type="entry name" value="ketoacyl-synt"/>
    <property type="match status" value="1"/>
</dbReference>
<dbReference type="CDD" id="cd00834">
    <property type="entry name" value="KAS_I_II"/>
    <property type="match status" value="1"/>
</dbReference>
<evidence type="ECO:0000256" key="2">
    <source>
        <dbReference type="ARBA" id="ARBA00022679"/>
    </source>
</evidence>
<dbReference type="PROSITE" id="PS00606">
    <property type="entry name" value="KS3_1"/>
    <property type="match status" value="1"/>
</dbReference>
<dbReference type="InterPro" id="IPR014031">
    <property type="entry name" value="Ketoacyl_synth_C"/>
</dbReference>
<dbReference type="Gene3D" id="3.40.47.10">
    <property type="match status" value="1"/>
</dbReference>
<dbReference type="SUPFAM" id="SSF53901">
    <property type="entry name" value="Thiolase-like"/>
    <property type="match status" value="2"/>
</dbReference>
<keyword evidence="2 3" id="KW-0808">Transferase</keyword>
<organism evidence="5 6">
    <name type="scientific">Niveibacterium microcysteis</name>
    <dbReference type="NCBI Taxonomy" id="2811415"/>
    <lineage>
        <taxon>Bacteria</taxon>
        <taxon>Pseudomonadati</taxon>
        <taxon>Pseudomonadota</taxon>
        <taxon>Betaproteobacteria</taxon>
        <taxon>Rhodocyclales</taxon>
        <taxon>Rhodocyclaceae</taxon>
        <taxon>Niveibacterium</taxon>
    </lineage>
</organism>